<dbReference type="AlphaFoldDB" id="A0A9Q1GTN8"/>
<gene>
    <name evidence="1" type="ORF">Cgig2_019956</name>
</gene>
<evidence type="ECO:0000313" key="2">
    <source>
        <dbReference type="Proteomes" id="UP001153076"/>
    </source>
</evidence>
<keyword evidence="2" id="KW-1185">Reference proteome</keyword>
<proteinExistence type="predicted"/>
<organism evidence="1 2">
    <name type="scientific">Carnegiea gigantea</name>
    <dbReference type="NCBI Taxonomy" id="171969"/>
    <lineage>
        <taxon>Eukaryota</taxon>
        <taxon>Viridiplantae</taxon>
        <taxon>Streptophyta</taxon>
        <taxon>Embryophyta</taxon>
        <taxon>Tracheophyta</taxon>
        <taxon>Spermatophyta</taxon>
        <taxon>Magnoliopsida</taxon>
        <taxon>eudicotyledons</taxon>
        <taxon>Gunneridae</taxon>
        <taxon>Pentapetalae</taxon>
        <taxon>Caryophyllales</taxon>
        <taxon>Cactineae</taxon>
        <taxon>Cactaceae</taxon>
        <taxon>Cactoideae</taxon>
        <taxon>Echinocereeae</taxon>
        <taxon>Carnegiea</taxon>
    </lineage>
</organism>
<sequence length="213" mass="23960">MTLGHGCIDDDVGENLLIVNKMAKVFREGKLWSRNKDGKGIIKELKNIMPQLQGGSVSSTSTKTLPQTALIIIQTTLLRVSIMQLSSIEESQPKLYCKRLESLLGLDLIRDFICQLIEKNITVTVKGSKSVAYDVSMLQGAFLACILSLHYKKRGRLEKHKKRKNRLPIPPQLSSIQLSGTKRCKKCKQMGHNILTCGQPRDENGRLKYKEKP</sequence>
<dbReference type="OrthoDB" id="125347at2759"/>
<protein>
    <submittedName>
        <fullName evidence="1">Uncharacterized protein</fullName>
    </submittedName>
</protein>
<reference evidence="1" key="1">
    <citation type="submission" date="2022-04" db="EMBL/GenBank/DDBJ databases">
        <title>Carnegiea gigantea Genome sequencing and assembly v2.</title>
        <authorList>
            <person name="Copetti D."/>
            <person name="Sanderson M.J."/>
            <person name="Burquez A."/>
            <person name="Wojciechowski M.F."/>
        </authorList>
    </citation>
    <scope>NUCLEOTIDE SEQUENCE</scope>
    <source>
        <strain evidence="1">SGP5-SGP5p</strain>
        <tissue evidence="1">Aerial part</tissue>
    </source>
</reference>
<name>A0A9Q1GTN8_9CARY</name>
<dbReference type="Proteomes" id="UP001153076">
    <property type="component" value="Unassembled WGS sequence"/>
</dbReference>
<accession>A0A9Q1GTN8</accession>
<evidence type="ECO:0000313" key="1">
    <source>
        <dbReference type="EMBL" id="KAJ8427537.1"/>
    </source>
</evidence>
<dbReference type="EMBL" id="JAKOGI010001134">
    <property type="protein sequence ID" value="KAJ8427537.1"/>
    <property type="molecule type" value="Genomic_DNA"/>
</dbReference>
<comment type="caution">
    <text evidence="1">The sequence shown here is derived from an EMBL/GenBank/DDBJ whole genome shotgun (WGS) entry which is preliminary data.</text>
</comment>